<accession>A0A288PF47</accession>
<keyword evidence="6 8" id="KW-0687">Ribonucleoprotein</keyword>
<protein>
    <recommendedName>
        <fullName evidence="7 8">Small ribosomal subunit protein uS3c</fullName>
    </recommendedName>
</protein>
<dbReference type="CDD" id="cd02412">
    <property type="entry name" value="KH-II_30S_S3"/>
    <property type="match status" value="1"/>
</dbReference>
<dbReference type="InterPro" id="IPR005704">
    <property type="entry name" value="Ribosomal_uS3_bac-typ"/>
</dbReference>
<keyword evidence="5 8" id="KW-0689">Ribosomal protein</keyword>
<feature type="domain" description="Small ribosomal subunit protein uS3 C-terminal" evidence="10">
    <location>
        <begin position="231"/>
        <end position="313"/>
    </location>
</feature>
<evidence type="ECO:0000256" key="7">
    <source>
        <dbReference type="ARBA" id="ARBA00035154"/>
    </source>
</evidence>
<dbReference type="HAMAP" id="MF_01309_B">
    <property type="entry name" value="Ribosomal_uS3_B"/>
    <property type="match status" value="1"/>
</dbReference>
<comment type="similarity">
    <text evidence="2 8">Belongs to the universal ribosomal protein uS3 family.</text>
</comment>
<evidence type="ECO:0000256" key="9">
    <source>
        <dbReference type="SAM" id="MobiDB-lite"/>
    </source>
</evidence>
<evidence type="ECO:0000256" key="5">
    <source>
        <dbReference type="ARBA" id="ARBA00022980"/>
    </source>
</evidence>
<reference evidence="11" key="1">
    <citation type="submission" date="2015-12" db="EMBL/GenBank/DDBJ databases">
        <authorList>
            <person name="Shamseldin A."/>
            <person name="Moawad H."/>
            <person name="Abd El-Rahim W.M."/>
            <person name="Sadowsky M.J."/>
        </authorList>
    </citation>
    <scope>NUCLEOTIDE SEQUENCE</scope>
</reference>
<dbReference type="NCBIfam" id="TIGR01009">
    <property type="entry name" value="rpsC_bact"/>
    <property type="match status" value="1"/>
</dbReference>
<dbReference type="GO" id="GO:0003723">
    <property type="term" value="F:RNA binding"/>
    <property type="evidence" value="ECO:0007669"/>
    <property type="project" value="InterPro"/>
</dbReference>
<evidence type="ECO:0000259" key="10">
    <source>
        <dbReference type="Pfam" id="PF00189"/>
    </source>
</evidence>
<evidence type="ECO:0000256" key="4">
    <source>
        <dbReference type="ARBA" id="ARBA00022640"/>
    </source>
</evidence>
<evidence type="ECO:0000256" key="3">
    <source>
        <dbReference type="ARBA" id="ARBA00022528"/>
    </source>
</evidence>
<dbReference type="EMBL" id="KU238086">
    <property type="protein sequence ID" value="ANS71722.1"/>
    <property type="molecule type" value="Genomic_DNA"/>
</dbReference>
<dbReference type="GO" id="GO:0009507">
    <property type="term" value="C:chloroplast"/>
    <property type="evidence" value="ECO:0007669"/>
    <property type="project" value="UniProtKB-SubCell"/>
</dbReference>
<proteinExistence type="inferred from homology"/>
<keyword evidence="3 11" id="KW-0150">Chloroplast</keyword>
<keyword evidence="4 11" id="KW-0934">Plastid</keyword>
<dbReference type="PANTHER" id="PTHR11760">
    <property type="entry name" value="30S/40S RIBOSOMAL PROTEIN S3"/>
    <property type="match status" value="1"/>
</dbReference>
<dbReference type="GO" id="GO:0003735">
    <property type="term" value="F:structural constituent of ribosome"/>
    <property type="evidence" value="ECO:0007669"/>
    <property type="project" value="InterPro"/>
</dbReference>
<organism evidence="11">
    <name type="scientific">Carex neurocarpa</name>
    <dbReference type="NCBI Taxonomy" id="432999"/>
    <lineage>
        <taxon>Eukaryota</taxon>
        <taxon>Viridiplantae</taxon>
        <taxon>Streptophyta</taxon>
        <taxon>Embryophyta</taxon>
        <taxon>Tracheophyta</taxon>
        <taxon>Spermatophyta</taxon>
        <taxon>Magnoliopsida</taxon>
        <taxon>Liliopsida</taxon>
        <taxon>Poales</taxon>
        <taxon>Cyperaceae</taxon>
        <taxon>Cyperoideae</taxon>
        <taxon>Cariceae</taxon>
        <taxon>Carex</taxon>
        <taxon>Carex subgen. Vignea</taxon>
    </lineage>
</organism>
<dbReference type="AlphaFoldDB" id="A0A288PF47"/>
<gene>
    <name evidence="8 11" type="primary">rps3</name>
    <name evidence="11" type="ORF">CaneCp055</name>
</gene>
<geneLocation type="chloroplast" evidence="11"/>
<dbReference type="SUPFAM" id="SSF54821">
    <property type="entry name" value="Ribosomal protein S3 C-terminal domain"/>
    <property type="match status" value="1"/>
</dbReference>
<dbReference type="InterPro" id="IPR057258">
    <property type="entry name" value="Ribosomal_uS3"/>
</dbReference>
<comment type="subunit">
    <text evidence="8">Part of the 30S ribosomal subunit.</text>
</comment>
<dbReference type="Pfam" id="PF00189">
    <property type="entry name" value="Ribosomal_S3_C"/>
    <property type="match status" value="1"/>
</dbReference>
<dbReference type="InterPro" id="IPR009019">
    <property type="entry name" value="KH_sf_prok-type"/>
</dbReference>
<feature type="region of interest" description="Disordered" evidence="9">
    <location>
        <begin position="99"/>
        <end position="132"/>
    </location>
</feature>
<sequence length="316" mass="37474">MGQKTNPLCFRLGTTHSHHSVWFEEPKKYSTSIQEDRKIRNFFKNYIQKKIKEFLKTAKKEYSQKELQKYLQEYYLKQLTKEELQEYYLRQLKQKQLKQKQLKQKQQKNKKKKKHYFKKSKLSQPPLGLPPSGLPPSGLPPLGFEGIIRIQIEKQGVRAKKTFVRIIIYSGLVPKFLLKGETLKDFKENIEKQEFFYSIYPTRYPRRLRIQLVEYAEEPLYSHPNLIAEFIALQLKQRVPFRKTMKKAIDITKSTGIKGIKIQLAGRIDGKDIARKESKKKGKLPLQIICTKMDYYSHTIQAVYGVLGLKIWIFRK</sequence>
<dbReference type="GO" id="GO:0006412">
    <property type="term" value="P:translation"/>
    <property type="evidence" value="ECO:0007669"/>
    <property type="project" value="UniProtKB-UniRule"/>
</dbReference>
<evidence type="ECO:0000256" key="2">
    <source>
        <dbReference type="ARBA" id="ARBA00010761"/>
    </source>
</evidence>
<dbReference type="GeneID" id="34724762"/>
<feature type="compositionally biased region" description="Basic residues" evidence="9">
    <location>
        <begin position="99"/>
        <end position="121"/>
    </location>
</feature>
<dbReference type="RefSeq" id="YP_009433927.1">
    <property type="nucleotide sequence ID" value="NC_036037.1"/>
</dbReference>
<name>A0A288PF47_9POAL</name>
<dbReference type="InterPro" id="IPR001351">
    <property type="entry name" value="Ribosomal_uS3_C"/>
</dbReference>
<comment type="subcellular location">
    <subcellularLocation>
        <location evidence="1 8">Plastid</location>
        <location evidence="1 8">Chloroplast</location>
    </subcellularLocation>
</comment>
<dbReference type="SUPFAM" id="SSF54814">
    <property type="entry name" value="Prokaryotic type KH domain (KH-domain type II)"/>
    <property type="match status" value="1"/>
</dbReference>
<evidence type="ECO:0000313" key="11">
    <source>
        <dbReference type="EMBL" id="ANS71722.1"/>
    </source>
</evidence>
<dbReference type="PANTHER" id="PTHR11760:SF42">
    <property type="entry name" value="SMALL RIBOSOMAL SUBUNIT PROTEIN US3C"/>
    <property type="match status" value="1"/>
</dbReference>
<evidence type="ECO:0000256" key="1">
    <source>
        <dbReference type="ARBA" id="ARBA00004229"/>
    </source>
</evidence>
<evidence type="ECO:0000256" key="6">
    <source>
        <dbReference type="ARBA" id="ARBA00023274"/>
    </source>
</evidence>
<evidence type="ECO:0000256" key="8">
    <source>
        <dbReference type="HAMAP-Rule" id="MF_01309"/>
    </source>
</evidence>
<dbReference type="Gene3D" id="3.30.1140.32">
    <property type="entry name" value="Ribosomal protein S3, C-terminal domain"/>
    <property type="match status" value="1"/>
</dbReference>
<dbReference type="GO" id="GO:0022627">
    <property type="term" value="C:cytosolic small ribosomal subunit"/>
    <property type="evidence" value="ECO:0007669"/>
    <property type="project" value="TreeGrafter"/>
</dbReference>
<dbReference type="InterPro" id="IPR036419">
    <property type="entry name" value="Ribosomal_S3_C_sf"/>
</dbReference>